<keyword evidence="5" id="KW-1185">Reference proteome</keyword>
<keyword evidence="1" id="KW-0732">Signal</keyword>
<proteinExistence type="predicted"/>
<gene>
    <name evidence="4" type="ORF">BFP76_13880</name>
</gene>
<comment type="caution">
    <text evidence="4">The sequence shown here is derived from an EMBL/GenBank/DDBJ whole genome shotgun (WGS) entry which is preliminary data.</text>
</comment>
<dbReference type="EMBL" id="MDGM01000007">
    <property type="protein sequence ID" value="PIB26050.1"/>
    <property type="molecule type" value="Genomic_DNA"/>
</dbReference>
<evidence type="ECO:0000313" key="4">
    <source>
        <dbReference type="EMBL" id="PIB26050.1"/>
    </source>
</evidence>
<evidence type="ECO:0000256" key="2">
    <source>
        <dbReference type="ARBA" id="ARBA00022801"/>
    </source>
</evidence>
<dbReference type="InterPro" id="IPR050955">
    <property type="entry name" value="Plant_Biomass_Hydrol_Est"/>
</dbReference>
<dbReference type="Proteomes" id="UP000231516">
    <property type="component" value="Unassembled WGS sequence"/>
</dbReference>
<dbReference type="PANTHER" id="PTHR43037:SF5">
    <property type="entry name" value="FERULOYL ESTERASE"/>
    <property type="match status" value="1"/>
</dbReference>
<feature type="transmembrane region" description="Helical" evidence="3">
    <location>
        <begin position="7"/>
        <end position="25"/>
    </location>
</feature>
<keyword evidence="3" id="KW-0472">Membrane</keyword>
<evidence type="ECO:0000313" key="5">
    <source>
        <dbReference type="Proteomes" id="UP000231516"/>
    </source>
</evidence>
<organism evidence="4 5">
    <name type="scientific">Paramylibacter kogurei</name>
    <dbReference type="NCBI Taxonomy" id="1889778"/>
    <lineage>
        <taxon>Bacteria</taxon>
        <taxon>Pseudomonadati</taxon>
        <taxon>Pseudomonadota</taxon>
        <taxon>Alphaproteobacteria</taxon>
        <taxon>Rhodobacterales</taxon>
        <taxon>Paracoccaceae</taxon>
        <taxon>Paramylibacter</taxon>
    </lineage>
</organism>
<name>A0A2G5KAZ9_9RHOB</name>
<evidence type="ECO:0000256" key="1">
    <source>
        <dbReference type="ARBA" id="ARBA00022729"/>
    </source>
</evidence>
<evidence type="ECO:0000256" key="3">
    <source>
        <dbReference type="SAM" id="Phobius"/>
    </source>
</evidence>
<dbReference type="PANTHER" id="PTHR43037">
    <property type="entry name" value="UNNAMED PRODUCT-RELATED"/>
    <property type="match status" value="1"/>
</dbReference>
<keyword evidence="2" id="KW-0378">Hydrolase</keyword>
<sequence length="291" mass="32677">MKKLISFVFGTFCAAVIFFCIYLFAEIGVQRFLFHPTPVPIGTNNTLEISNDQSDGIIAGRFFYEQRGDLTPKPPSNSAYSPRIFGDQRFSTRFDGKSRVWRGFGKRSNTLKPAIVLLHGAKRSGASMLDMWQGVSRRNDVVLIAPDSFGASWSRENDTEEFLAHVLAEADEKYGIDPERIYLFGHSSGAIHAQEIANGGSLKWVAVGAHAGTPYWRNFTPRKDAPAVKIFLGSRDHNFPMGQALASAQKLAENGHDVYFTEIPNHTHWYYIIGQRLSDETWEFFQSQTNG</sequence>
<dbReference type="InterPro" id="IPR029058">
    <property type="entry name" value="AB_hydrolase_fold"/>
</dbReference>
<keyword evidence="3" id="KW-0812">Transmembrane</keyword>
<dbReference type="GO" id="GO:0016787">
    <property type="term" value="F:hydrolase activity"/>
    <property type="evidence" value="ECO:0007669"/>
    <property type="project" value="UniProtKB-KW"/>
</dbReference>
<keyword evidence="3" id="KW-1133">Transmembrane helix</keyword>
<protein>
    <recommendedName>
        <fullName evidence="6">AB hydrolase-1 domain-containing protein</fullName>
    </recommendedName>
</protein>
<dbReference type="AlphaFoldDB" id="A0A2G5KAZ9"/>
<dbReference type="Gene3D" id="3.40.50.1820">
    <property type="entry name" value="alpha/beta hydrolase"/>
    <property type="match status" value="1"/>
</dbReference>
<accession>A0A2G5KAZ9</accession>
<evidence type="ECO:0008006" key="6">
    <source>
        <dbReference type="Google" id="ProtNLM"/>
    </source>
</evidence>
<dbReference type="SUPFAM" id="SSF53474">
    <property type="entry name" value="alpha/beta-Hydrolases"/>
    <property type="match status" value="1"/>
</dbReference>
<reference evidence="4 5" key="1">
    <citation type="submission" date="2016-08" db="EMBL/GenBank/DDBJ databases">
        <title>Draft genome of Amylibacter sp. strain 4G11.</title>
        <authorList>
            <person name="Wong S.-K."/>
            <person name="Hamasaki K."/>
            <person name="Yoshizawa S."/>
        </authorList>
    </citation>
    <scope>NUCLEOTIDE SEQUENCE [LARGE SCALE GENOMIC DNA]</scope>
    <source>
        <strain evidence="4 5">4G11</strain>
    </source>
</reference>